<feature type="region of interest" description="Disordered" evidence="1">
    <location>
        <begin position="100"/>
        <end position="130"/>
    </location>
</feature>
<dbReference type="InterPro" id="IPR051888">
    <property type="entry name" value="UPF0148_domain"/>
</dbReference>
<gene>
    <name evidence="2" type="ORF">R1flu_009764</name>
</gene>
<evidence type="ECO:0000313" key="3">
    <source>
        <dbReference type="Proteomes" id="UP001605036"/>
    </source>
</evidence>
<feature type="compositionally biased region" description="Low complexity" evidence="1">
    <location>
        <begin position="106"/>
        <end position="122"/>
    </location>
</feature>
<sequence length="265" mass="28666">MEVDSTSNGGRDFMELESPNAAAERSRSDSSAALAQKLLQGWTMLNEHCPQCITPLLRNRQRRVYCVSCKQWVLTEGEAAAKAVQQGVDKWDSAEQAVTTINAPQSLSTTSTTTNGSQTPSSPGNRADVKNNAVILSRISITNLRPDDEEVPDERNPKRLASADPTGDSVARPVTVVSPASAAHVKPASPQSRPGLGLVLQPGGNPVSDVLVYRRTLTTLNEKLEGIRHNISLSQDVNQLSQLFAILQECIQAIEVTRKLLKCSE</sequence>
<feature type="region of interest" description="Disordered" evidence="1">
    <location>
        <begin position="1"/>
        <end position="29"/>
    </location>
</feature>
<evidence type="ECO:0000313" key="2">
    <source>
        <dbReference type="EMBL" id="KAL2642177.1"/>
    </source>
</evidence>
<reference evidence="2 3" key="1">
    <citation type="submission" date="2024-09" db="EMBL/GenBank/DDBJ databases">
        <title>Chromosome-scale assembly of Riccia fluitans.</title>
        <authorList>
            <person name="Paukszto L."/>
            <person name="Sawicki J."/>
            <person name="Karawczyk K."/>
            <person name="Piernik-Szablinska J."/>
            <person name="Szczecinska M."/>
            <person name="Mazdziarz M."/>
        </authorList>
    </citation>
    <scope>NUCLEOTIDE SEQUENCE [LARGE SCALE GENOMIC DNA]</scope>
    <source>
        <strain evidence="2">Rf_01</strain>
        <tissue evidence="2">Aerial parts of the thallus</tissue>
    </source>
</reference>
<feature type="region of interest" description="Disordered" evidence="1">
    <location>
        <begin position="144"/>
        <end position="171"/>
    </location>
</feature>
<dbReference type="EMBL" id="JBHFFA010000002">
    <property type="protein sequence ID" value="KAL2642177.1"/>
    <property type="molecule type" value="Genomic_DNA"/>
</dbReference>
<organism evidence="2 3">
    <name type="scientific">Riccia fluitans</name>
    <dbReference type="NCBI Taxonomy" id="41844"/>
    <lineage>
        <taxon>Eukaryota</taxon>
        <taxon>Viridiplantae</taxon>
        <taxon>Streptophyta</taxon>
        <taxon>Embryophyta</taxon>
        <taxon>Marchantiophyta</taxon>
        <taxon>Marchantiopsida</taxon>
        <taxon>Marchantiidae</taxon>
        <taxon>Marchantiales</taxon>
        <taxon>Ricciaceae</taxon>
        <taxon>Riccia</taxon>
    </lineage>
</organism>
<dbReference type="AlphaFoldDB" id="A0ABD1Z322"/>
<proteinExistence type="predicted"/>
<evidence type="ECO:0000256" key="1">
    <source>
        <dbReference type="SAM" id="MobiDB-lite"/>
    </source>
</evidence>
<comment type="caution">
    <text evidence="2">The sequence shown here is derived from an EMBL/GenBank/DDBJ whole genome shotgun (WGS) entry which is preliminary data.</text>
</comment>
<dbReference type="PANTHER" id="PTHR16537:SF1">
    <property type="entry name" value="PROTEIN ZNRD2"/>
    <property type="match status" value="1"/>
</dbReference>
<name>A0ABD1Z322_9MARC</name>
<dbReference type="Proteomes" id="UP001605036">
    <property type="component" value="Unassembled WGS sequence"/>
</dbReference>
<dbReference type="InterPro" id="IPR009563">
    <property type="entry name" value="SSSCA1"/>
</dbReference>
<keyword evidence="3" id="KW-1185">Reference proteome</keyword>
<dbReference type="Pfam" id="PF06677">
    <property type="entry name" value="Auto_anti-p27"/>
    <property type="match status" value="1"/>
</dbReference>
<dbReference type="PANTHER" id="PTHR16537">
    <property type="entry name" value="SJOEGREN SYNDROME/SCLERODERMA AUTOANTIGEN 1"/>
    <property type="match status" value="1"/>
</dbReference>
<accession>A0ABD1Z322</accession>
<protein>
    <submittedName>
        <fullName evidence="2">Uncharacterized protein</fullName>
    </submittedName>
</protein>